<dbReference type="GO" id="GO:0015093">
    <property type="term" value="F:ferrous iron transmembrane transporter activity"/>
    <property type="evidence" value="ECO:0007669"/>
    <property type="project" value="TreeGrafter"/>
</dbReference>
<evidence type="ECO:0000256" key="1">
    <source>
        <dbReference type="ARBA" id="ARBA00004225"/>
    </source>
</evidence>
<dbReference type="InterPro" id="IPR023395">
    <property type="entry name" value="MCP_dom_sf"/>
</dbReference>
<dbReference type="GO" id="GO:0048250">
    <property type="term" value="P:iron import into the mitochondrion"/>
    <property type="evidence" value="ECO:0007669"/>
    <property type="project" value="TreeGrafter"/>
</dbReference>
<dbReference type="Gene3D" id="1.50.40.10">
    <property type="entry name" value="Mitochondrial carrier domain"/>
    <property type="match status" value="1"/>
</dbReference>
<keyword evidence="3 9" id="KW-0813">Transport</keyword>
<feature type="domain" description="ACT" evidence="10">
    <location>
        <begin position="181"/>
        <end position="222"/>
    </location>
</feature>
<dbReference type="Pfam" id="PF00153">
    <property type="entry name" value="Mito_carr"/>
    <property type="match status" value="1"/>
</dbReference>
<dbReference type="AlphaFoldDB" id="A0AA38CH42"/>
<protein>
    <recommendedName>
        <fullName evidence="10">ACT domain-containing protein</fullName>
    </recommendedName>
</protein>
<dbReference type="InterPro" id="IPR018108">
    <property type="entry name" value="MCP_transmembrane"/>
</dbReference>
<sequence>MLEDMFMFGVDNPSTGKILLISKKDFYPSLWSLDSLSTFLVAVPDLKATDNYFYRVTAKFVWEWPEVAMDGCKGMRALTIQMLDKHANYVVMNAPFTAVHFATYEAAKKVLTKLSLENASEEHLLAHITAGGVVGALASVVTTPLDVIKTRLQCQSLGTTVCFLPLLRRSVGVEVVSEHTTIEMIGTDGPGILSKVFSVLTDLGYNVVEAEVWTHNTRVACI</sequence>
<feature type="non-terminal residue" evidence="11">
    <location>
        <position position="1"/>
    </location>
</feature>
<dbReference type="Pfam" id="PF01842">
    <property type="entry name" value="ACT"/>
    <property type="match status" value="1"/>
</dbReference>
<keyword evidence="6" id="KW-0496">Mitochondrion</keyword>
<gene>
    <name evidence="11" type="ORF">KI387_030813</name>
</gene>
<evidence type="ECO:0000256" key="7">
    <source>
        <dbReference type="ARBA" id="ARBA00023136"/>
    </source>
</evidence>
<dbReference type="Proteomes" id="UP000824469">
    <property type="component" value="Unassembled WGS sequence"/>
</dbReference>
<dbReference type="InterPro" id="IPR002912">
    <property type="entry name" value="ACT_dom"/>
</dbReference>
<dbReference type="PANTHER" id="PTHR45758">
    <property type="entry name" value="MITOFERRIN-1-RELATED"/>
    <property type="match status" value="1"/>
</dbReference>
<evidence type="ECO:0000256" key="6">
    <source>
        <dbReference type="ARBA" id="ARBA00023128"/>
    </source>
</evidence>
<keyword evidence="4 8" id="KW-0812">Transmembrane</keyword>
<evidence type="ECO:0000256" key="9">
    <source>
        <dbReference type="RuleBase" id="RU000488"/>
    </source>
</evidence>
<name>A0AA38CH42_TAXCH</name>
<organism evidence="11 12">
    <name type="scientific">Taxus chinensis</name>
    <name type="common">Chinese yew</name>
    <name type="synonym">Taxus wallichiana var. chinensis</name>
    <dbReference type="NCBI Taxonomy" id="29808"/>
    <lineage>
        <taxon>Eukaryota</taxon>
        <taxon>Viridiplantae</taxon>
        <taxon>Streptophyta</taxon>
        <taxon>Embryophyta</taxon>
        <taxon>Tracheophyta</taxon>
        <taxon>Spermatophyta</taxon>
        <taxon>Pinopsida</taxon>
        <taxon>Pinidae</taxon>
        <taxon>Conifers II</taxon>
        <taxon>Cupressales</taxon>
        <taxon>Taxaceae</taxon>
        <taxon>Taxus</taxon>
    </lineage>
</organism>
<comment type="caution">
    <text evidence="11">The sequence shown here is derived from an EMBL/GenBank/DDBJ whole genome shotgun (WGS) entry which is preliminary data.</text>
</comment>
<comment type="subcellular location">
    <subcellularLocation>
        <location evidence="1">Mitochondrion membrane</location>
        <topology evidence="1">Multi-pass membrane protein</topology>
    </subcellularLocation>
</comment>
<dbReference type="InterPro" id="IPR045865">
    <property type="entry name" value="ACT-like_dom_sf"/>
</dbReference>
<accession>A0AA38CH42</accession>
<dbReference type="SUPFAM" id="SSF55021">
    <property type="entry name" value="ACT-like"/>
    <property type="match status" value="1"/>
</dbReference>
<evidence type="ECO:0000256" key="4">
    <source>
        <dbReference type="ARBA" id="ARBA00022692"/>
    </source>
</evidence>
<dbReference type="SUPFAM" id="SSF103506">
    <property type="entry name" value="Mitochondrial carrier"/>
    <property type="match status" value="1"/>
</dbReference>
<evidence type="ECO:0000256" key="8">
    <source>
        <dbReference type="PROSITE-ProRule" id="PRU00282"/>
    </source>
</evidence>
<evidence type="ECO:0000256" key="2">
    <source>
        <dbReference type="ARBA" id="ARBA00006375"/>
    </source>
</evidence>
<dbReference type="PANTHER" id="PTHR45758:SF4">
    <property type="entry name" value="MITOFERRIN-1"/>
    <property type="match status" value="1"/>
</dbReference>
<proteinExistence type="inferred from homology"/>
<dbReference type="PROSITE" id="PS51671">
    <property type="entry name" value="ACT"/>
    <property type="match status" value="1"/>
</dbReference>
<evidence type="ECO:0000259" key="10">
    <source>
        <dbReference type="PROSITE" id="PS51671"/>
    </source>
</evidence>
<feature type="repeat" description="Solcar" evidence="8">
    <location>
        <begin position="122"/>
        <end position="203"/>
    </location>
</feature>
<evidence type="ECO:0000313" key="11">
    <source>
        <dbReference type="EMBL" id="KAH9299131.1"/>
    </source>
</evidence>
<evidence type="ECO:0000256" key="5">
    <source>
        <dbReference type="ARBA" id="ARBA00022989"/>
    </source>
</evidence>
<keyword evidence="12" id="KW-1185">Reference proteome</keyword>
<dbReference type="EMBL" id="JAHRHJ020000010">
    <property type="protein sequence ID" value="KAH9299131.1"/>
    <property type="molecule type" value="Genomic_DNA"/>
</dbReference>
<reference evidence="11 12" key="1">
    <citation type="journal article" date="2021" name="Nat. Plants">
        <title>The Taxus genome provides insights into paclitaxel biosynthesis.</title>
        <authorList>
            <person name="Xiong X."/>
            <person name="Gou J."/>
            <person name="Liao Q."/>
            <person name="Li Y."/>
            <person name="Zhou Q."/>
            <person name="Bi G."/>
            <person name="Li C."/>
            <person name="Du R."/>
            <person name="Wang X."/>
            <person name="Sun T."/>
            <person name="Guo L."/>
            <person name="Liang H."/>
            <person name="Lu P."/>
            <person name="Wu Y."/>
            <person name="Zhang Z."/>
            <person name="Ro D.K."/>
            <person name="Shang Y."/>
            <person name="Huang S."/>
            <person name="Yan J."/>
        </authorList>
    </citation>
    <scope>NUCLEOTIDE SEQUENCE [LARGE SCALE GENOMIC DNA]</scope>
    <source>
        <strain evidence="11">Ta-2019</strain>
    </source>
</reference>
<dbReference type="GO" id="GO:0031966">
    <property type="term" value="C:mitochondrial membrane"/>
    <property type="evidence" value="ECO:0007669"/>
    <property type="project" value="UniProtKB-SubCell"/>
</dbReference>
<dbReference type="PROSITE" id="PS50920">
    <property type="entry name" value="SOLCAR"/>
    <property type="match status" value="1"/>
</dbReference>
<evidence type="ECO:0000256" key="3">
    <source>
        <dbReference type="ARBA" id="ARBA00022448"/>
    </source>
</evidence>
<keyword evidence="7 8" id="KW-0472">Membrane</keyword>
<keyword evidence="5" id="KW-1133">Transmembrane helix</keyword>
<evidence type="ECO:0000313" key="12">
    <source>
        <dbReference type="Proteomes" id="UP000824469"/>
    </source>
</evidence>
<comment type="similarity">
    <text evidence="2 9">Belongs to the mitochondrial carrier (TC 2.A.29) family.</text>
</comment>